<feature type="transmembrane region" description="Helical" evidence="1">
    <location>
        <begin position="12"/>
        <end position="32"/>
    </location>
</feature>
<keyword evidence="1" id="KW-0812">Transmembrane</keyword>
<keyword evidence="3" id="KW-1185">Reference proteome</keyword>
<proteinExistence type="predicted"/>
<comment type="caution">
    <text evidence="2">The sequence shown here is derived from an EMBL/GenBank/DDBJ whole genome shotgun (WGS) entry which is preliminary data.</text>
</comment>
<keyword evidence="1" id="KW-1133">Transmembrane helix</keyword>
<reference evidence="2 3" key="1">
    <citation type="submission" date="2020-02" db="EMBL/GenBank/DDBJ databases">
        <title>Comparative genomics of sulfur disproportionating microorganisms.</title>
        <authorList>
            <person name="Ward L.M."/>
            <person name="Bertran E."/>
            <person name="Johnston D.T."/>
        </authorList>
    </citation>
    <scope>NUCLEOTIDE SEQUENCE [LARGE SCALE GENOMIC DNA]</scope>
    <source>
        <strain evidence="2 3">DSM 100025</strain>
    </source>
</reference>
<dbReference type="RefSeq" id="WP_163298463.1">
    <property type="nucleotide sequence ID" value="NZ_JAAGRR010000047.1"/>
</dbReference>
<evidence type="ECO:0000256" key="1">
    <source>
        <dbReference type="SAM" id="Phobius"/>
    </source>
</evidence>
<name>A0A6N9TMG8_DISTH</name>
<protein>
    <submittedName>
        <fullName evidence="2">Uncharacterized protein</fullName>
    </submittedName>
</protein>
<gene>
    <name evidence="2" type="ORF">G3N55_05615</name>
</gene>
<accession>A0A6N9TMG8</accession>
<evidence type="ECO:0000313" key="2">
    <source>
        <dbReference type="EMBL" id="NDY42319.1"/>
    </source>
</evidence>
<evidence type="ECO:0000313" key="3">
    <source>
        <dbReference type="Proteomes" id="UP000469346"/>
    </source>
</evidence>
<keyword evidence="1" id="KW-0472">Membrane</keyword>
<dbReference type="AlphaFoldDB" id="A0A6N9TMG8"/>
<dbReference type="EMBL" id="JAAGRR010000047">
    <property type="protein sequence ID" value="NDY42319.1"/>
    <property type="molecule type" value="Genomic_DNA"/>
</dbReference>
<organism evidence="2 3">
    <name type="scientific">Dissulfurirhabdus thermomarina</name>
    <dbReference type="NCBI Taxonomy" id="1765737"/>
    <lineage>
        <taxon>Bacteria</taxon>
        <taxon>Deltaproteobacteria</taxon>
        <taxon>Dissulfurirhabdaceae</taxon>
        <taxon>Dissulfurirhabdus</taxon>
    </lineage>
</organism>
<sequence>MTRLPAIPTLRWTAAVVAAVVFSAALAGFLRARHMRAEARRALARLDAAAVRLDANRRALSAYKVLDGALLPCRGRPNVRTWQRVEAEWRDLSFPELVRRLAAQCTSGRIFVPERLSVDRISGKGPAGVYLSIKLRGYYLWPCPPRS</sequence>
<dbReference type="Proteomes" id="UP000469346">
    <property type="component" value="Unassembled WGS sequence"/>
</dbReference>